<protein>
    <submittedName>
        <fullName evidence="4">N-acetyltransferase</fullName>
    </submittedName>
</protein>
<dbReference type="Gene3D" id="3.40.630.30">
    <property type="match status" value="1"/>
</dbReference>
<dbReference type="Proteomes" id="UP000680750">
    <property type="component" value="Chromosome"/>
</dbReference>
<dbReference type="PANTHER" id="PTHR43877:SF2">
    <property type="entry name" value="AMINOALKYLPHOSPHONATE N-ACETYLTRANSFERASE-RELATED"/>
    <property type="match status" value="1"/>
</dbReference>
<organism evidence="4 5">
    <name type="scientific">Actinocatenispora sera</name>
    <dbReference type="NCBI Taxonomy" id="390989"/>
    <lineage>
        <taxon>Bacteria</taxon>
        <taxon>Bacillati</taxon>
        <taxon>Actinomycetota</taxon>
        <taxon>Actinomycetes</taxon>
        <taxon>Micromonosporales</taxon>
        <taxon>Micromonosporaceae</taxon>
        <taxon>Actinocatenispora</taxon>
    </lineage>
</organism>
<proteinExistence type="predicted"/>
<dbReference type="KEGG" id="aser:Asera_20030"/>
<keyword evidence="1" id="KW-0808">Transferase</keyword>
<gene>
    <name evidence="4" type="ORF">Asera_20030</name>
</gene>
<dbReference type="CDD" id="cd04301">
    <property type="entry name" value="NAT_SF"/>
    <property type="match status" value="1"/>
</dbReference>
<keyword evidence="2" id="KW-0012">Acyltransferase</keyword>
<dbReference type="InterPro" id="IPR016181">
    <property type="entry name" value="Acyl_CoA_acyltransferase"/>
</dbReference>
<evidence type="ECO:0000259" key="3">
    <source>
        <dbReference type="PROSITE" id="PS51186"/>
    </source>
</evidence>
<accession>A0A810KZ14</accession>
<dbReference type="EMBL" id="AP023354">
    <property type="protein sequence ID" value="BCJ27895.1"/>
    <property type="molecule type" value="Genomic_DNA"/>
</dbReference>
<evidence type="ECO:0000256" key="1">
    <source>
        <dbReference type="ARBA" id="ARBA00022679"/>
    </source>
</evidence>
<dbReference type="RefSeq" id="WP_030446665.1">
    <property type="nucleotide sequence ID" value="NZ_AP023354.1"/>
</dbReference>
<evidence type="ECO:0000313" key="4">
    <source>
        <dbReference type="EMBL" id="BCJ27895.1"/>
    </source>
</evidence>
<feature type="domain" description="N-acetyltransferase" evidence="3">
    <location>
        <begin position="2"/>
        <end position="157"/>
    </location>
</feature>
<name>A0A810KZ14_9ACTN</name>
<dbReference type="OrthoDB" id="9799092at2"/>
<dbReference type="InterPro" id="IPR000182">
    <property type="entry name" value="GNAT_dom"/>
</dbReference>
<dbReference type="Pfam" id="PF00583">
    <property type="entry name" value="Acetyltransf_1"/>
    <property type="match status" value="1"/>
</dbReference>
<dbReference type="InterPro" id="IPR050832">
    <property type="entry name" value="Bact_Acetyltransf"/>
</dbReference>
<keyword evidence="5" id="KW-1185">Reference proteome</keyword>
<dbReference type="GO" id="GO:0016747">
    <property type="term" value="F:acyltransferase activity, transferring groups other than amino-acyl groups"/>
    <property type="evidence" value="ECO:0007669"/>
    <property type="project" value="InterPro"/>
</dbReference>
<dbReference type="AlphaFoldDB" id="A0A810KZ14"/>
<reference evidence="4" key="1">
    <citation type="submission" date="2020-08" db="EMBL/GenBank/DDBJ databases">
        <title>Whole genome shotgun sequence of Actinocatenispora sera NBRC 101916.</title>
        <authorList>
            <person name="Komaki H."/>
            <person name="Tamura T."/>
        </authorList>
    </citation>
    <scope>NUCLEOTIDE SEQUENCE</scope>
    <source>
        <strain evidence="4">NBRC 101916</strain>
    </source>
</reference>
<dbReference type="PANTHER" id="PTHR43877">
    <property type="entry name" value="AMINOALKYLPHOSPHONATE N-ACETYLTRANSFERASE-RELATED-RELATED"/>
    <property type="match status" value="1"/>
</dbReference>
<evidence type="ECO:0000256" key="2">
    <source>
        <dbReference type="ARBA" id="ARBA00023315"/>
    </source>
</evidence>
<evidence type="ECO:0000313" key="5">
    <source>
        <dbReference type="Proteomes" id="UP000680750"/>
    </source>
</evidence>
<dbReference type="SUPFAM" id="SSF55729">
    <property type="entry name" value="Acyl-CoA N-acyltransferases (Nat)"/>
    <property type="match status" value="1"/>
</dbReference>
<dbReference type="PROSITE" id="PS51186">
    <property type="entry name" value="GNAT"/>
    <property type="match status" value="1"/>
</dbReference>
<sequence length="169" mass="18111">MLEVRVLTGDDWKLWREVRLAALSEAPYAYGSTYADWVDADEQQWRDRLDAPGFRNVLVLLDGSPAGIATGIPSDEPGVAELISMYVCPAARGHGVGDRLIDEVAAAAAAAGAHTLRLNVTQGNAHAGNLYARNGFHDVTPSPAPGTNGVQYERTMARRLDRAARSTPA</sequence>